<evidence type="ECO:0000259" key="2">
    <source>
        <dbReference type="Pfam" id="PF10728"/>
    </source>
</evidence>
<evidence type="ECO:0000313" key="4">
    <source>
        <dbReference type="Proteomes" id="UP000243547"/>
    </source>
</evidence>
<dbReference type="AlphaFoldDB" id="A0A1M6NZ85"/>
<keyword evidence="4" id="KW-1185">Reference proteome</keyword>
<reference evidence="4" key="1">
    <citation type="submission" date="2016-11" db="EMBL/GenBank/DDBJ databases">
        <authorList>
            <person name="Varghese N."/>
            <person name="Submissions S."/>
        </authorList>
    </citation>
    <scope>NUCLEOTIDE SEQUENCE [LARGE SCALE GENOMIC DNA]</scope>
    <source>
        <strain evidence="4">DSM 14826</strain>
    </source>
</reference>
<dbReference type="Proteomes" id="UP000243547">
    <property type="component" value="Unassembled WGS sequence"/>
</dbReference>
<dbReference type="Pfam" id="PF10727">
    <property type="entry name" value="Rossmann-like"/>
    <property type="match status" value="1"/>
</dbReference>
<sequence>MKIVFVGAGKVGTVFGWYLKSKGLDVLGYYSRTLQSAKQGAFETDSRVLSLEDVVNLGEIIFITTSDNSIREVCQQIAKEYGFKGGQTVVHMSGGLGSDILRPAKEQGANIFSLHPMQAFANIEKAKEEIKNTYFTFEGDGDEKQIIELLEKIGNPYTKIDCNSKSLYHAAACISSNYLVTLTNIAVEILENIGFKDKEPLKVLLPLMRGTIENIEKLGVKEALTGPIVRGDYNTVRKHIESLEELEDIGKIYKLLGKETVKLAQKRNLTADQIECLNKVFEGWE</sequence>
<accession>A0A1M6NZ85</accession>
<proteinExistence type="predicted"/>
<gene>
    <name evidence="3" type="ORF">SAMN02745227_01288</name>
</gene>
<feature type="domain" description="DUF2520" evidence="2">
    <location>
        <begin position="134"/>
        <end position="260"/>
    </location>
</feature>
<evidence type="ECO:0000259" key="1">
    <source>
        <dbReference type="Pfam" id="PF10727"/>
    </source>
</evidence>
<dbReference type="InterPro" id="IPR036291">
    <property type="entry name" value="NAD(P)-bd_dom_sf"/>
</dbReference>
<dbReference type="SUPFAM" id="SSF51735">
    <property type="entry name" value="NAD(P)-binding Rossmann-fold domains"/>
    <property type="match status" value="1"/>
</dbReference>
<feature type="domain" description="Putative oxidoreductase/dehydrogenase Rossmann-like" evidence="1">
    <location>
        <begin position="3"/>
        <end position="116"/>
    </location>
</feature>
<dbReference type="SUPFAM" id="SSF48179">
    <property type="entry name" value="6-phosphogluconate dehydrogenase C-terminal domain-like"/>
    <property type="match status" value="1"/>
</dbReference>
<dbReference type="InterPro" id="IPR008927">
    <property type="entry name" value="6-PGluconate_DH-like_C_sf"/>
</dbReference>
<protein>
    <submittedName>
        <fullName evidence="3">Predicted oxidoreductase, contains short-chain dehydrogenase (SDR) and DUF2520 domains</fullName>
    </submittedName>
</protein>
<dbReference type="Gene3D" id="3.40.50.720">
    <property type="entry name" value="NAD(P)-binding Rossmann-like Domain"/>
    <property type="match status" value="1"/>
</dbReference>
<dbReference type="EMBL" id="FRAI01000012">
    <property type="protein sequence ID" value="SHK00950.1"/>
    <property type="molecule type" value="Genomic_DNA"/>
</dbReference>
<dbReference type="InterPro" id="IPR037108">
    <property type="entry name" value="TM1727-like_C_sf"/>
</dbReference>
<dbReference type="OrthoDB" id="9810755at2"/>
<dbReference type="InterPro" id="IPR018931">
    <property type="entry name" value="DUF2520"/>
</dbReference>
<dbReference type="PANTHER" id="PTHR40459:SF1">
    <property type="entry name" value="CONSERVED HYPOTHETICAL ALANINE AND LEUCINE RICH PROTEIN"/>
    <property type="match status" value="1"/>
</dbReference>
<dbReference type="Pfam" id="PF10728">
    <property type="entry name" value="DUF2520"/>
    <property type="match status" value="1"/>
</dbReference>
<evidence type="ECO:0000313" key="3">
    <source>
        <dbReference type="EMBL" id="SHK00950.1"/>
    </source>
</evidence>
<dbReference type="PANTHER" id="PTHR40459">
    <property type="entry name" value="CONSERVED HYPOTHETICAL ALANINE AND LEUCINE RICH PROTEIN"/>
    <property type="match status" value="1"/>
</dbReference>
<name>A0A1M6NZ85_9FIRM</name>
<dbReference type="RefSeq" id="WP_072907276.1">
    <property type="nucleotide sequence ID" value="NZ_FRAI01000012.1"/>
</dbReference>
<dbReference type="InterPro" id="IPR019665">
    <property type="entry name" value="OxRdtase/DH_put_Rossmann_dom"/>
</dbReference>
<dbReference type="Gene3D" id="1.10.1040.20">
    <property type="entry name" value="ProC-like, C-terminal domain"/>
    <property type="match status" value="1"/>
</dbReference>
<organism evidence="3 4">
    <name type="scientific">Anaerobranca californiensis DSM 14826</name>
    <dbReference type="NCBI Taxonomy" id="1120989"/>
    <lineage>
        <taxon>Bacteria</taxon>
        <taxon>Bacillati</taxon>
        <taxon>Bacillota</taxon>
        <taxon>Clostridia</taxon>
        <taxon>Eubacteriales</taxon>
        <taxon>Proteinivoracaceae</taxon>
        <taxon>Anaerobranca</taxon>
    </lineage>
</organism>
<dbReference type="STRING" id="1120989.SAMN02745227_01288"/>